<evidence type="ECO:0000313" key="3">
    <source>
        <dbReference type="Proteomes" id="UP000003240"/>
    </source>
</evidence>
<evidence type="ECO:0000256" key="1">
    <source>
        <dbReference type="SAM" id="MobiDB-lite"/>
    </source>
</evidence>
<dbReference type="eggNOG" id="COG5164">
    <property type="taxonomic scope" value="Bacteria"/>
</dbReference>
<comment type="caution">
    <text evidence="2">The sequence shown here is derived from an EMBL/GenBank/DDBJ whole genome shotgun (WGS) entry which is preliminary data.</text>
</comment>
<sequence>MANIALQIDLSASTMVATGSNVLFDTIVYLDGNITYDSATGIITLQEAGRYIIHWWLATQSSASVNGTSFALSSSQGDLLEGNSPIKTGEVYGVGIIEVAAAPVTMSLENISTATIFFATQVPLKGTLVVVEDDIVEIGPTGPTGTTGVTGDTGSTGATGVTGDTGPTGA</sequence>
<keyword evidence="2" id="KW-0176">Collagen</keyword>
<gene>
    <name evidence="2" type="ORF">ALO_11239</name>
</gene>
<dbReference type="Gene3D" id="2.60.120.40">
    <property type="match status" value="1"/>
</dbReference>
<dbReference type="InterPro" id="IPR008983">
    <property type="entry name" value="Tumour_necrosis_fac-like_dom"/>
</dbReference>
<feature type="region of interest" description="Disordered" evidence="1">
    <location>
        <begin position="141"/>
        <end position="170"/>
    </location>
</feature>
<feature type="non-terminal residue" evidence="2">
    <location>
        <position position="170"/>
    </location>
</feature>
<dbReference type="Proteomes" id="UP000003240">
    <property type="component" value="Unassembled WGS sequence"/>
</dbReference>
<evidence type="ECO:0000313" key="2">
    <source>
        <dbReference type="EMBL" id="EGO63822.1"/>
    </source>
</evidence>
<dbReference type="STRING" id="1009370.ALO_11239"/>
<accession>F7NJJ2</accession>
<dbReference type="AlphaFoldDB" id="F7NJJ2"/>
<name>F7NJJ2_9FIRM</name>
<organism evidence="2 3">
    <name type="scientific">Acetonema longum DSM 6540</name>
    <dbReference type="NCBI Taxonomy" id="1009370"/>
    <lineage>
        <taxon>Bacteria</taxon>
        <taxon>Bacillati</taxon>
        <taxon>Bacillota</taxon>
        <taxon>Negativicutes</taxon>
        <taxon>Acetonemataceae</taxon>
        <taxon>Acetonema</taxon>
    </lineage>
</organism>
<proteinExistence type="predicted"/>
<protein>
    <submittedName>
        <fullName evidence="2">Collagen triple helix repeat protein</fullName>
    </submittedName>
</protein>
<dbReference type="EMBL" id="AFGF01000087">
    <property type="protein sequence ID" value="EGO63822.1"/>
    <property type="molecule type" value="Genomic_DNA"/>
</dbReference>
<keyword evidence="3" id="KW-1185">Reference proteome</keyword>
<reference evidence="2 3" key="1">
    <citation type="journal article" date="2011" name="EMBO J.">
        <title>Structural diversity of bacterial flagellar motors.</title>
        <authorList>
            <person name="Chen S."/>
            <person name="Beeby M."/>
            <person name="Murphy G.E."/>
            <person name="Leadbetter J.R."/>
            <person name="Hendrixson D.R."/>
            <person name="Briegel A."/>
            <person name="Li Z."/>
            <person name="Shi J."/>
            <person name="Tocheva E.I."/>
            <person name="Muller A."/>
            <person name="Dobro M.J."/>
            <person name="Jensen G.J."/>
        </authorList>
    </citation>
    <scope>NUCLEOTIDE SEQUENCE [LARGE SCALE GENOMIC DNA]</scope>
    <source>
        <strain evidence="2 3">DSM 6540</strain>
    </source>
</reference>